<sequence length="112" mass="13146">MQFIAICEDQPEELSALSRLLDETLPEFFPNYRIMGYSSGLELMETLRQESEIPSLLFLDIYLKDTTGIQIAQYIRSQGFDIQIIFLTSSREFIMESYDLNVLYYIVKPLDR</sequence>
<dbReference type="GO" id="GO:0000160">
    <property type="term" value="P:phosphorelay signal transduction system"/>
    <property type="evidence" value="ECO:0007669"/>
    <property type="project" value="InterPro"/>
</dbReference>
<dbReference type="InterPro" id="IPR001789">
    <property type="entry name" value="Sig_transdc_resp-reg_receiver"/>
</dbReference>
<dbReference type="EMBL" id="DVON01000007">
    <property type="protein sequence ID" value="HIV11556.1"/>
    <property type="molecule type" value="Genomic_DNA"/>
</dbReference>
<evidence type="ECO:0000256" key="3">
    <source>
        <dbReference type="PROSITE-ProRule" id="PRU00169"/>
    </source>
</evidence>
<reference evidence="5" key="1">
    <citation type="submission" date="2020-10" db="EMBL/GenBank/DDBJ databases">
        <authorList>
            <person name="Gilroy R."/>
        </authorList>
    </citation>
    <scope>NUCLEOTIDE SEQUENCE</scope>
    <source>
        <strain evidence="5">ChiBcec2-4451</strain>
    </source>
</reference>
<dbReference type="AlphaFoldDB" id="A0A9D1NSQ8"/>
<comment type="caution">
    <text evidence="5">The sequence shown here is derived from an EMBL/GenBank/DDBJ whole genome shotgun (WGS) entry which is preliminary data.</text>
</comment>
<dbReference type="InterPro" id="IPR011006">
    <property type="entry name" value="CheY-like_superfamily"/>
</dbReference>
<gene>
    <name evidence="5" type="ORF">IAA63_00260</name>
</gene>
<name>A0A9D1NSQ8_9FIRM</name>
<dbReference type="Pfam" id="PF00072">
    <property type="entry name" value="Response_reg"/>
    <property type="match status" value="1"/>
</dbReference>
<evidence type="ECO:0000256" key="1">
    <source>
        <dbReference type="ARBA" id="ARBA00018672"/>
    </source>
</evidence>
<dbReference type="PROSITE" id="PS50110">
    <property type="entry name" value="RESPONSE_REGULATORY"/>
    <property type="match status" value="1"/>
</dbReference>
<accession>A0A9D1NSQ8</accession>
<reference evidence="5" key="2">
    <citation type="journal article" date="2021" name="PeerJ">
        <title>Extensive microbial diversity within the chicken gut microbiome revealed by metagenomics and culture.</title>
        <authorList>
            <person name="Gilroy R."/>
            <person name="Ravi A."/>
            <person name="Getino M."/>
            <person name="Pursley I."/>
            <person name="Horton D.L."/>
            <person name="Alikhan N.F."/>
            <person name="Baker D."/>
            <person name="Gharbi K."/>
            <person name="Hall N."/>
            <person name="Watson M."/>
            <person name="Adriaenssens E.M."/>
            <person name="Foster-Nyarko E."/>
            <person name="Jarju S."/>
            <person name="Secka A."/>
            <person name="Antonio M."/>
            <person name="Oren A."/>
            <person name="Chaudhuri R.R."/>
            <person name="La Ragione R."/>
            <person name="Hildebrand F."/>
            <person name="Pallen M.J."/>
        </authorList>
    </citation>
    <scope>NUCLEOTIDE SEQUENCE</scope>
    <source>
        <strain evidence="5">ChiBcec2-4451</strain>
    </source>
</reference>
<feature type="non-terminal residue" evidence="5">
    <location>
        <position position="112"/>
    </location>
</feature>
<evidence type="ECO:0000313" key="6">
    <source>
        <dbReference type="Proteomes" id="UP000886723"/>
    </source>
</evidence>
<evidence type="ECO:0000259" key="4">
    <source>
        <dbReference type="PROSITE" id="PS50110"/>
    </source>
</evidence>
<dbReference type="SUPFAM" id="SSF52172">
    <property type="entry name" value="CheY-like"/>
    <property type="match status" value="1"/>
</dbReference>
<comment type="function">
    <text evidence="2">May play the central regulatory role in sporulation. It may be an element of the effector pathway responsible for the activation of sporulation genes in response to nutritional stress. Spo0A may act in concert with spo0H (a sigma factor) to control the expression of some genes that are critical to the sporulation process.</text>
</comment>
<dbReference type="Proteomes" id="UP000886723">
    <property type="component" value="Unassembled WGS sequence"/>
</dbReference>
<protein>
    <recommendedName>
        <fullName evidence="1">Stage 0 sporulation protein A homolog</fullName>
    </recommendedName>
</protein>
<organism evidence="5 6">
    <name type="scientific">Candidatus Pullilachnospira stercoravium</name>
    <dbReference type="NCBI Taxonomy" id="2840913"/>
    <lineage>
        <taxon>Bacteria</taxon>
        <taxon>Bacillati</taxon>
        <taxon>Bacillota</taxon>
        <taxon>Clostridia</taxon>
        <taxon>Lachnospirales</taxon>
        <taxon>Lachnospiraceae</taxon>
        <taxon>Lachnospiraceae incertae sedis</taxon>
        <taxon>Candidatus Pullilachnospira</taxon>
    </lineage>
</organism>
<evidence type="ECO:0000313" key="5">
    <source>
        <dbReference type="EMBL" id="HIV11556.1"/>
    </source>
</evidence>
<keyword evidence="3" id="KW-0597">Phosphoprotein</keyword>
<feature type="domain" description="Response regulatory" evidence="4">
    <location>
        <begin position="3"/>
        <end position="112"/>
    </location>
</feature>
<proteinExistence type="predicted"/>
<feature type="modified residue" description="4-aspartylphosphate" evidence="3">
    <location>
        <position position="60"/>
    </location>
</feature>
<dbReference type="Gene3D" id="3.40.50.2300">
    <property type="match status" value="1"/>
</dbReference>
<dbReference type="SMART" id="SM00448">
    <property type="entry name" value="REC"/>
    <property type="match status" value="1"/>
</dbReference>
<evidence type="ECO:0000256" key="2">
    <source>
        <dbReference type="ARBA" id="ARBA00024867"/>
    </source>
</evidence>